<dbReference type="InterPro" id="IPR040211">
    <property type="entry name" value="SERF1/2-like"/>
</dbReference>
<evidence type="ECO:0000313" key="5">
    <source>
        <dbReference type="Proteomes" id="UP001345219"/>
    </source>
</evidence>
<name>A0AAN7JYW0_9MYRT</name>
<proteinExistence type="inferred from homology"/>
<protein>
    <recommendedName>
        <fullName evidence="3">Small EDRK-rich factor-like N-terminal domain-containing protein</fullName>
    </recommendedName>
</protein>
<comment type="caution">
    <text evidence="4">The sequence shown here is derived from an EMBL/GenBank/DDBJ whole genome shotgun (WGS) entry which is preliminary data.</text>
</comment>
<dbReference type="PANTHER" id="PTHR13596">
    <property type="entry name" value="SMALL EDRK-RICH FACTOR 1"/>
    <property type="match status" value="1"/>
</dbReference>
<evidence type="ECO:0000256" key="1">
    <source>
        <dbReference type="ARBA" id="ARBA00007309"/>
    </source>
</evidence>
<feature type="compositionally biased region" description="Basic and acidic residues" evidence="2">
    <location>
        <begin position="20"/>
        <end position="31"/>
    </location>
</feature>
<evidence type="ECO:0000313" key="4">
    <source>
        <dbReference type="EMBL" id="KAK4757918.1"/>
    </source>
</evidence>
<dbReference type="PANTHER" id="PTHR13596:SF0">
    <property type="entry name" value="SI:CH211-39K3.2-RELATED"/>
    <property type="match status" value="1"/>
</dbReference>
<accession>A0AAN7JYW0</accession>
<dbReference type="Pfam" id="PF04419">
    <property type="entry name" value="SERF-like_N"/>
    <property type="match status" value="1"/>
</dbReference>
<feature type="compositionally biased region" description="Gly residues" evidence="2">
    <location>
        <begin position="75"/>
        <end position="86"/>
    </location>
</feature>
<keyword evidence="5" id="KW-1185">Reference proteome</keyword>
<feature type="domain" description="Small EDRK-rich factor-like N-terminal" evidence="3">
    <location>
        <begin position="19"/>
        <end position="52"/>
    </location>
</feature>
<comment type="similarity">
    <text evidence="1">Belongs to the SERF family.</text>
</comment>
<dbReference type="InterPro" id="IPR007513">
    <property type="entry name" value="SERF-like_N"/>
</dbReference>
<dbReference type="Proteomes" id="UP001345219">
    <property type="component" value="Chromosome 15"/>
</dbReference>
<dbReference type="AlphaFoldDB" id="A0AAN7JYW0"/>
<dbReference type="EMBL" id="JAXIOK010000012">
    <property type="protein sequence ID" value="KAK4757918.1"/>
    <property type="molecule type" value="Genomic_DNA"/>
</dbReference>
<organism evidence="4 5">
    <name type="scientific">Trapa incisa</name>
    <dbReference type="NCBI Taxonomy" id="236973"/>
    <lineage>
        <taxon>Eukaryota</taxon>
        <taxon>Viridiplantae</taxon>
        <taxon>Streptophyta</taxon>
        <taxon>Embryophyta</taxon>
        <taxon>Tracheophyta</taxon>
        <taxon>Spermatophyta</taxon>
        <taxon>Magnoliopsida</taxon>
        <taxon>eudicotyledons</taxon>
        <taxon>Gunneridae</taxon>
        <taxon>Pentapetalae</taxon>
        <taxon>rosids</taxon>
        <taxon>malvids</taxon>
        <taxon>Myrtales</taxon>
        <taxon>Lythraceae</taxon>
        <taxon>Trapa</taxon>
    </lineage>
</organism>
<sequence length="86" mass="9433">MYRLVFPLKKSCGLNSFERGNQRERDRERAQARTGNKAKNSKDDGLTPEQRRERDAKALQEKAAKKAAQQATGGNNAGGAKGSGKK</sequence>
<gene>
    <name evidence="4" type="ORF">SAY87_019219</name>
</gene>
<reference evidence="4 5" key="1">
    <citation type="journal article" date="2023" name="Hortic Res">
        <title>Pangenome of water caltrop reveals structural variations and asymmetric subgenome divergence after allopolyploidization.</title>
        <authorList>
            <person name="Zhang X."/>
            <person name="Chen Y."/>
            <person name="Wang L."/>
            <person name="Yuan Y."/>
            <person name="Fang M."/>
            <person name="Shi L."/>
            <person name="Lu R."/>
            <person name="Comes H.P."/>
            <person name="Ma Y."/>
            <person name="Chen Y."/>
            <person name="Huang G."/>
            <person name="Zhou Y."/>
            <person name="Zheng Z."/>
            <person name="Qiu Y."/>
        </authorList>
    </citation>
    <scope>NUCLEOTIDE SEQUENCE [LARGE SCALE GENOMIC DNA]</scope>
    <source>
        <tissue evidence="4">Roots</tissue>
    </source>
</reference>
<feature type="region of interest" description="Disordered" evidence="2">
    <location>
        <begin position="14"/>
        <end position="86"/>
    </location>
</feature>
<feature type="compositionally biased region" description="Basic and acidic residues" evidence="2">
    <location>
        <begin position="40"/>
        <end position="64"/>
    </location>
</feature>
<evidence type="ECO:0000259" key="3">
    <source>
        <dbReference type="Pfam" id="PF04419"/>
    </source>
</evidence>
<evidence type="ECO:0000256" key="2">
    <source>
        <dbReference type="SAM" id="MobiDB-lite"/>
    </source>
</evidence>